<protein>
    <submittedName>
        <fullName evidence="2">Transposase</fullName>
    </submittedName>
</protein>
<reference evidence="2 3" key="1">
    <citation type="journal article" date="2017" name="Nat. Microbiol.">
        <title>Natural product diversity associated with the nematode symbionts Photorhabdus and Xenorhabdus.</title>
        <authorList>
            <person name="Tobias N.J."/>
            <person name="Wolff H."/>
            <person name="Djahanschiri B."/>
            <person name="Grundmann F."/>
            <person name="Kronenwerth M."/>
            <person name="Shi Y.M."/>
            <person name="Simonyi S."/>
            <person name="Grun P."/>
            <person name="Shapiro-Ilan D."/>
            <person name="Pidot S.J."/>
            <person name="Stinear T.P."/>
            <person name="Ebersberger I."/>
            <person name="Bode H.B."/>
        </authorList>
    </citation>
    <scope>NUCLEOTIDE SEQUENCE [LARGE SCALE GENOMIC DNA]</scope>
    <source>
        <strain evidence="2 3">DSM 16336</strain>
    </source>
</reference>
<evidence type="ECO:0000313" key="3">
    <source>
        <dbReference type="Proteomes" id="UP000224871"/>
    </source>
</evidence>
<dbReference type="EMBL" id="NIBU01000083">
    <property type="protein sequence ID" value="PHM29427.1"/>
    <property type="molecule type" value="Genomic_DNA"/>
</dbReference>
<accession>A0A2G0N3W6</accession>
<dbReference type="Proteomes" id="UP000224871">
    <property type="component" value="Unassembled WGS sequence"/>
</dbReference>
<organism evidence="2 3">
    <name type="scientific">Xenorhabdus innexi</name>
    <dbReference type="NCBI Taxonomy" id="290109"/>
    <lineage>
        <taxon>Bacteria</taxon>
        <taxon>Pseudomonadati</taxon>
        <taxon>Pseudomonadota</taxon>
        <taxon>Gammaproteobacteria</taxon>
        <taxon>Enterobacterales</taxon>
        <taxon>Morganellaceae</taxon>
        <taxon>Xenorhabdus</taxon>
    </lineage>
</organism>
<sequence>MLYGGSNLASAADLRSGEIRVIFFSISVVNEGDNYADREGNNRTERAIKPFVIGRKAWLFSHTPRGTQASAILYSVIETAKANGLIPSEHVMTCLDELCQSAPDLEKDDKQGIV</sequence>
<name>A0A2G0N3W6_9GAMM</name>
<dbReference type="Pfam" id="PF03050">
    <property type="entry name" value="DDE_Tnp_IS66"/>
    <property type="match status" value="1"/>
</dbReference>
<keyword evidence="3" id="KW-1185">Reference proteome</keyword>
<comment type="caution">
    <text evidence="2">The sequence shown here is derived from an EMBL/GenBank/DDBJ whole genome shotgun (WGS) entry which is preliminary data.</text>
</comment>
<gene>
    <name evidence="2" type="ORF">Xinn_03695</name>
</gene>
<feature type="domain" description="Transposase IS66 central" evidence="1">
    <location>
        <begin position="41"/>
        <end position="68"/>
    </location>
</feature>
<evidence type="ECO:0000259" key="1">
    <source>
        <dbReference type="Pfam" id="PF03050"/>
    </source>
</evidence>
<proteinExistence type="predicted"/>
<dbReference type="InterPro" id="IPR004291">
    <property type="entry name" value="Transposase_IS66_central"/>
</dbReference>
<evidence type="ECO:0000313" key="2">
    <source>
        <dbReference type="EMBL" id="PHM29427.1"/>
    </source>
</evidence>